<feature type="domain" description="Aminoacyl-tRNA synthetase class Ia" evidence="11">
    <location>
        <begin position="18"/>
        <end position="576"/>
    </location>
</feature>
<evidence type="ECO:0000256" key="9">
    <source>
        <dbReference type="ARBA" id="ARBA00047552"/>
    </source>
</evidence>
<dbReference type="SUPFAM" id="SSF52374">
    <property type="entry name" value="Nucleotidylyl transferase"/>
    <property type="match status" value="1"/>
</dbReference>
<dbReference type="FunFam" id="3.40.50.620:FF:000192">
    <property type="entry name" value="Valine--tRNA ligase"/>
    <property type="match status" value="1"/>
</dbReference>
<proteinExistence type="predicted"/>
<dbReference type="PANTHER" id="PTHR11946:SF93">
    <property type="entry name" value="VALINE--TRNA LIGASE, CHLOROPLASTIC_MITOCHONDRIAL 2"/>
    <property type="match status" value="1"/>
</dbReference>
<accession>A0A1F6GEY2</accession>
<dbReference type="InterPro" id="IPR002300">
    <property type="entry name" value="aa-tRNA-synth_Ia"/>
</dbReference>
<dbReference type="InterPro" id="IPR014729">
    <property type="entry name" value="Rossmann-like_a/b/a_fold"/>
</dbReference>
<sequence length="823" mass="94423">MSLLEAKRYEHQEAESRWSQFWEEQGIYQYDPDSTKPLFSVDTPPPYASAAHLHVGHAMSYSQAEILVRQKRMAGFNIFYPMGFDDNGLPTERYVENKYKINKQKITRPEFVALCMKETKLVTENYRQFWRMLGISVDWSLEYNTIGPKAVKVAQSSFLDLVKKGLARRKKDPIMWDISMQTALAQADIETIERNGLLNSVAFKSAEDEKELIIATTRPELIPACVALFCHPDDKRYQSLLGKNALTPIFKHSVPILADDTVDPEFGSGLMMVCTFGDPEDIAKWKKYKLDTRVIIDERGMANHFAGEFEGLHINKLREAVLARLKETGELKGQTQTLQRVSVAERSGTPVEYIPHLQWFISLMDHQNDFLNRADQLDWYPDYFQKRHDHWVEGLKWDWCISRQRFYGVPIPVWYCEDCAYTHFAEPHQLPLDPTTTGPGLERCPVCGSQAFRPEGDVFDTWMTSSLTPQINAGMTLNDDYTWAAERPGLFPMSVRVQGFEIIRTWTFYTLVKSHFHHQGLPWKDIVVSGWGLDKQGQKISKSKGNYEDPSDIVKNFSADALRYWSALGTLGNDLRYNEQEVKSGQKLLNKLYNSTRFLAQTVGDGYKHHWDNEALMPVDRWLLAANAKCVEQVTDFFEKYDYSNALRTVERFFWDSYCDNYLEMIKFRLWENPEQEKSYSDAQIQAGKAVAVEVLYSIVKLLAPVIPFVTEHLYQGFFKDQIEGEPVSIHIASWPKPSHEGWNQAQLKDGERVSEILSLIRKQKIEQKIGIATKVAQVTLNAPAEVLGACQDFQSEIASAVRAMELVLVEGPSLLCEVKGLE</sequence>
<keyword evidence="6" id="KW-0067">ATP-binding</keyword>
<dbReference type="NCBIfam" id="TIGR00422">
    <property type="entry name" value="valS"/>
    <property type="match status" value="1"/>
</dbReference>
<dbReference type="InterPro" id="IPR009008">
    <property type="entry name" value="Val/Leu/Ile-tRNA-synth_edit"/>
</dbReference>
<dbReference type="Pfam" id="PF00133">
    <property type="entry name" value="tRNA-synt_1"/>
    <property type="match status" value="1"/>
</dbReference>
<evidence type="ECO:0000256" key="4">
    <source>
        <dbReference type="ARBA" id="ARBA00022598"/>
    </source>
</evidence>
<dbReference type="GO" id="GO:0004832">
    <property type="term" value="F:valine-tRNA ligase activity"/>
    <property type="evidence" value="ECO:0007669"/>
    <property type="project" value="UniProtKB-UniRule"/>
</dbReference>
<dbReference type="PRINTS" id="PR00986">
    <property type="entry name" value="TRNASYNTHVAL"/>
</dbReference>
<dbReference type="GO" id="GO:0005829">
    <property type="term" value="C:cytosol"/>
    <property type="evidence" value="ECO:0007669"/>
    <property type="project" value="TreeGrafter"/>
</dbReference>
<evidence type="ECO:0000256" key="3">
    <source>
        <dbReference type="ARBA" id="ARBA00022490"/>
    </source>
</evidence>
<dbReference type="InterPro" id="IPR009080">
    <property type="entry name" value="tRNAsynth_Ia_anticodon-bd"/>
</dbReference>
<comment type="caution">
    <text evidence="13">The sequence shown here is derived from an EMBL/GenBank/DDBJ whole genome shotgun (WGS) entry which is preliminary data.</text>
</comment>
<evidence type="ECO:0000313" key="14">
    <source>
        <dbReference type="Proteomes" id="UP000178449"/>
    </source>
</evidence>
<dbReference type="GO" id="GO:0002161">
    <property type="term" value="F:aminoacyl-tRNA deacylase activity"/>
    <property type="evidence" value="ECO:0007669"/>
    <property type="project" value="InterPro"/>
</dbReference>
<evidence type="ECO:0000313" key="13">
    <source>
        <dbReference type="EMBL" id="OGG96669.1"/>
    </source>
</evidence>
<keyword evidence="7" id="KW-0648">Protein biosynthesis</keyword>
<keyword evidence="5" id="KW-0547">Nucleotide-binding</keyword>
<feature type="domain" description="Methionyl/Valyl/Leucyl/Isoleucyl-tRNA synthetase anticodon-binding" evidence="12">
    <location>
        <begin position="620"/>
        <end position="775"/>
    </location>
</feature>
<keyword evidence="4 13" id="KW-0436">Ligase</keyword>
<dbReference type="GO" id="GO:0006438">
    <property type="term" value="P:valyl-tRNA aminoacylation"/>
    <property type="evidence" value="ECO:0007669"/>
    <property type="project" value="UniProtKB-UniRule"/>
</dbReference>
<dbReference type="EMBL" id="MFNE01000010">
    <property type="protein sequence ID" value="OGG96669.1"/>
    <property type="molecule type" value="Genomic_DNA"/>
</dbReference>
<organism evidence="13 14">
    <name type="scientific">Candidatus Lambdaproteobacteria bacterium RIFOXYD2_FULL_50_16</name>
    <dbReference type="NCBI Taxonomy" id="1817772"/>
    <lineage>
        <taxon>Bacteria</taxon>
        <taxon>Pseudomonadati</taxon>
        <taxon>Pseudomonadota</taxon>
        <taxon>Candidatus Lambdaproteobacteria</taxon>
    </lineage>
</organism>
<dbReference type="InterPro" id="IPR013155">
    <property type="entry name" value="M/V/L/I-tRNA-synth_anticd-bd"/>
</dbReference>
<evidence type="ECO:0000256" key="10">
    <source>
        <dbReference type="NCBIfam" id="TIGR00422"/>
    </source>
</evidence>
<dbReference type="Pfam" id="PF08264">
    <property type="entry name" value="Anticodon_1"/>
    <property type="match status" value="1"/>
</dbReference>
<keyword evidence="3" id="KW-0963">Cytoplasm</keyword>
<dbReference type="EC" id="6.1.1.9" evidence="2 10"/>
<dbReference type="NCBIfam" id="NF009687">
    <property type="entry name" value="PRK13208.1"/>
    <property type="match status" value="1"/>
</dbReference>
<evidence type="ECO:0000256" key="8">
    <source>
        <dbReference type="ARBA" id="ARBA00023146"/>
    </source>
</evidence>
<protein>
    <recommendedName>
        <fullName evidence="2 10">Valine--tRNA ligase</fullName>
        <ecNumber evidence="2 10">6.1.1.9</ecNumber>
    </recommendedName>
</protein>
<evidence type="ECO:0000256" key="2">
    <source>
        <dbReference type="ARBA" id="ARBA00013169"/>
    </source>
</evidence>
<name>A0A1F6GEY2_9PROT</name>
<keyword evidence="8" id="KW-0030">Aminoacyl-tRNA synthetase</keyword>
<dbReference type="SUPFAM" id="SSF50677">
    <property type="entry name" value="ValRS/IleRS/LeuRS editing domain"/>
    <property type="match status" value="1"/>
</dbReference>
<evidence type="ECO:0000256" key="7">
    <source>
        <dbReference type="ARBA" id="ARBA00022917"/>
    </source>
</evidence>
<reference evidence="13 14" key="1">
    <citation type="journal article" date="2016" name="Nat. Commun.">
        <title>Thousands of microbial genomes shed light on interconnected biogeochemical processes in an aquifer system.</title>
        <authorList>
            <person name="Anantharaman K."/>
            <person name="Brown C.T."/>
            <person name="Hug L.A."/>
            <person name="Sharon I."/>
            <person name="Castelle C.J."/>
            <person name="Probst A.J."/>
            <person name="Thomas B.C."/>
            <person name="Singh A."/>
            <person name="Wilkins M.J."/>
            <person name="Karaoz U."/>
            <person name="Brodie E.L."/>
            <person name="Williams K.H."/>
            <person name="Hubbard S.S."/>
            <person name="Banfield J.F."/>
        </authorList>
    </citation>
    <scope>NUCLEOTIDE SEQUENCE [LARGE SCALE GENOMIC DNA]</scope>
</reference>
<dbReference type="Proteomes" id="UP000178449">
    <property type="component" value="Unassembled WGS sequence"/>
</dbReference>
<dbReference type="STRING" id="1817772.A2527_03690"/>
<gene>
    <name evidence="13" type="ORF">A2527_03690</name>
</gene>
<comment type="catalytic activity">
    <reaction evidence="9">
        <text>tRNA(Val) + L-valine + ATP = L-valyl-tRNA(Val) + AMP + diphosphate</text>
        <dbReference type="Rhea" id="RHEA:10704"/>
        <dbReference type="Rhea" id="RHEA-COMP:9672"/>
        <dbReference type="Rhea" id="RHEA-COMP:9708"/>
        <dbReference type="ChEBI" id="CHEBI:30616"/>
        <dbReference type="ChEBI" id="CHEBI:33019"/>
        <dbReference type="ChEBI" id="CHEBI:57762"/>
        <dbReference type="ChEBI" id="CHEBI:78442"/>
        <dbReference type="ChEBI" id="CHEBI:78537"/>
        <dbReference type="ChEBI" id="CHEBI:456215"/>
        <dbReference type="EC" id="6.1.1.9"/>
    </reaction>
</comment>
<evidence type="ECO:0000259" key="11">
    <source>
        <dbReference type="Pfam" id="PF00133"/>
    </source>
</evidence>
<dbReference type="CDD" id="cd07962">
    <property type="entry name" value="Anticodon_Ia_Val"/>
    <property type="match status" value="1"/>
</dbReference>
<dbReference type="PANTHER" id="PTHR11946">
    <property type="entry name" value="VALYL-TRNA SYNTHETASES"/>
    <property type="match status" value="1"/>
</dbReference>
<evidence type="ECO:0000256" key="6">
    <source>
        <dbReference type="ARBA" id="ARBA00022840"/>
    </source>
</evidence>
<dbReference type="InterPro" id="IPR033705">
    <property type="entry name" value="Anticodon_Ia_Val"/>
</dbReference>
<dbReference type="Gene3D" id="3.40.50.620">
    <property type="entry name" value="HUPs"/>
    <property type="match status" value="2"/>
</dbReference>
<comment type="subcellular location">
    <subcellularLocation>
        <location evidence="1">Cytoplasm</location>
    </subcellularLocation>
</comment>
<evidence type="ECO:0000256" key="5">
    <source>
        <dbReference type="ARBA" id="ARBA00022741"/>
    </source>
</evidence>
<evidence type="ECO:0000256" key="1">
    <source>
        <dbReference type="ARBA" id="ARBA00004496"/>
    </source>
</evidence>
<dbReference type="InterPro" id="IPR002303">
    <property type="entry name" value="Valyl-tRNA_ligase"/>
</dbReference>
<dbReference type="GO" id="GO:0005524">
    <property type="term" value="F:ATP binding"/>
    <property type="evidence" value="ECO:0007669"/>
    <property type="project" value="UniProtKB-KW"/>
</dbReference>
<dbReference type="SUPFAM" id="SSF47323">
    <property type="entry name" value="Anticodon-binding domain of a subclass of class I aminoacyl-tRNA synthetases"/>
    <property type="match status" value="1"/>
</dbReference>
<dbReference type="Gene3D" id="1.10.730.10">
    <property type="entry name" value="Isoleucyl-tRNA Synthetase, Domain 1"/>
    <property type="match status" value="1"/>
</dbReference>
<evidence type="ECO:0000259" key="12">
    <source>
        <dbReference type="Pfam" id="PF08264"/>
    </source>
</evidence>
<dbReference type="AlphaFoldDB" id="A0A1F6GEY2"/>